<dbReference type="EMBL" id="GL377566">
    <property type="protein sequence ID" value="EFJ37185.1"/>
    <property type="molecule type" value="Genomic_DNA"/>
</dbReference>
<evidence type="ECO:0000256" key="3">
    <source>
        <dbReference type="SAM" id="MobiDB-lite"/>
    </source>
</evidence>
<feature type="region of interest" description="Disordered" evidence="3">
    <location>
        <begin position="117"/>
        <end position="139"/>
    </location>
</feature>
<dbReference type="KEGG" id="smo:SELMODRAFT_72063"/>
<reference evidence="4 5" key="1">
    <citation type="journal article" date="2011" name="Science">
        <title>The Selaginella genome identifies genetic changes associated with the evolution of vascular plants.</title>
        <authorList>
            <person name="Banks J.A."/>
            <person name="Nishiyama T."/>
            <person name="Hasebe M."/>
            <person name="Bowman J.L."/>
            <person name="Gribskov M."/>
            <person name="dePamphilis C."/>
            <person name="Albert V.A."/>
            <person name="Aono N."/>
            <person name="Aoyama T."/>
            <person name="Ambrose B.A."/>
            <person name="Ashton N.W."/>
            <person name="Axtell M.J."/>
            <person name="Barker E."/>
            <person name="Barker M.S."/>
            <person name="Bennetzen J.L."/>
            <person name="Bonawitz N.D."/>
            <person name="Chapple C."/>
            <person name="Cheng C."/>
            <person name="Correa L.G."/>
            <person name="Dacre M."/>
            <person name="DeBarry J."/>
            <person name="Dreyer I."/>
            <person name="Elias M."/>
            <person name="Engstrom E.M."/>
            <person name="Estelle M."/>
            <person name="Feng L."/>
            <person name="Finet C."/>
            <person name="Floyd S.K."/>
            <person name="Frommer W.B."/>
            <person name="Fujita T."/>
            <person name="Gramzow L."/>
            <person name="Gutensohn M."/>
            <person name="Harholt J."/>
            <person name="Hattori M."/>
            <person name="Heyl A."/>
            <person name="Hirai T."/>
            <person name="Hiwatashi Y."/>
            <person name="Ishikawa M."/>
            <person name="Iwata M."/>
            <person name="Karol K.G."/>
            <person name="Koehler B."/>
            <person name="Kolukisaoglu U."/>
            <person name="Kubo M."/>
            <person name="Kurata T."/>
            <person name="Lalonde S."/>
            <person name="Li K."/>
            <person name="Li Y."/>
            <person name="Litt A."/>
            <person name="Lyons E."/>
            <person name="Manning G."/>
            <person name="Maruyama T."/>
            <person name="Michael T.P."/>
            <person name="Mikami K."/>
            <person name="Miyazaki S."/>
            <person name="Morinaga S."/>
            <person name="Murata T."/>
            <person name="Mueller-Roeber B."/>
            <person name="Nelson D.R."/>
            <person name="Obara M."/>
            <person name="Oguri Y."/>
            <person name="Olmstead R.G."/>
            <person name="Onodera N."/>
            <person name="Petersen B.L."/>
            <person name="Pils B."/>
            <person name="Prigge M."/>
            <person name="Rensing S.A."/>
            <person name="Riano-Pachon D.M."/>
            <person name="Roberts A.W."/>
            <person name="Sato Y."/>
            <person name="Scheller H.V."/>
            <person name="Schulz B."/>
            <person name="Schulz C."/>
            <person name="Shakirov E.V."/>
            <person name="Shibagaki N."/>
            <person name="Shinohara N."/>
            <person name="Shippen D.E."/>
            <person name="Soerensen I."/>
            <person name="Sotooka R."/>
            <person name="Sugimoto N."/>
            <person name="Sugita M."/>
            <person name="Sumikawa N."/>
            <person name="Tanurdzic M."/>
            <person name="Theissen G."/>
            <person name="Ulvskov P."/>
            <person name="Wakazuki S."/>
            <person name="Weng J.K."/>
            <person name="Willats W.W."/>
            <person name="Wipf D."/>
            <person name="Wolf P.G."/>
            <person name="Yang L."/>
            <person name="Zimmer A.D."/>
            <person name="Zhu Q."/>
            <person name="Mitros T."/>
            <person name="Hellsten U."/>
            <person name="Loque D."/>
            <person name="Otillar R."/>
            <person name="Salamov A."/>
            <person name="Schmutz J."/>
            <person name="Shapiro H."/>
            <person name="Lindquist E."/>
            <person name="Lucas S."/>
            <person name="Rokhsar D."/>
            <person name="Grigoriev I.V."/>
        </authorList>
    </citation>
    <scope>NUCLEOTIDE SEQUENCE [LARGE SCALE GENOMIC DNA]</scope>
</reference>
<dbReference type="Pfam" id="PF12854">
    <property type="entry name" value="PPR_1"/>
    <property type="match status" value="1"/>
</dbReference>
<evidence type="ECO:0000313" key="5">
    <source>
        <dbReference type="Proteomes" id="UP000001514"/>
    </source>
</evidence>
<evidence type="ECO:0000256" key="2">
    <source>
        <dbReference type="PROSITE-ProRule" id="PRU00708"/>
    </source>
</evidence>
<dbReference type="InterPro" id="IPR011990">
    <property type="entry name" value="TPR-like_helical_dom_sf"/>
</dbReference>
<feature type="non-terminal residue" evidence="4">
    <location>
        <position position="1"/>
    </location>
</feature>
<proteinExistence type="predicted"/>
<dbReference type="Pfam" id="PF01535">
    <property type="entry name" value="PPR"/>
    <property type="match status" value="2"/>
</dbReference>
<dbReference type="Gene3D" id="1.25.40.10">
    <property type="entry name" value="Tetratricopeptide repeat domain"/>
    <property type="match status" value="1"/>
</dbReference>
<keyword evidence="1" id="KW-0677">Repeat</keyword>
<dbReference type="Proteomes" id="UP000001514">
    <property type="component" value="Unassembled WGS sequence"/>
</dbReference>
<dbReference type="InParanoid" id="D8QTW5"/>
<feature type="repeat" description="PPR" evidence="2">
    <location>
        <begin position="36"/>
        <end position="71"/>
    </location>
</feature>
<dbReference type="AlphaFoldDB" id="D8QTW5"/>
<dbReference type="PROSITE" id="PS51375">
    <property type="entry name" value="PPR"/>
    <property type="match status" value="1"/>
</dbReference>
<dbReference type="PANTHER" id="PTHR47925:SF84">
    <property type="entry name" value="PENTATRICOPEPTIDE REPEAT-CONTAINING PROTEIN"/>
    <property type="match status" value="1"/>
</dbReference>
<keyword evidence="5" id="KW-1185">Reference proteome</keyword>
<name>D8QTW5_SELML</name>
<dbReference type="eggNOG" id="KOG4197">
    <property type="taxonomic scope" value="Eukaryota"/>
</dbReference>
<dbReference type="HOGENOM" id="CLU_002706_0_0_1"/>
<evidence type="ECO:0000313" key="4">
    <source>
        <dbReference type="EMBL" id="EFJ37185.1"/>
    </source>
</evidence>
<dbReference type="NCBIfam" id="TIGR00756">
    <property type="entry name" value="PPR"/>
    <property type="match status" value="2"/>
</dbReference>
<dbReference type="Gramene" id="EFJ37185">
    <property type="protein sequence ID" value="EFJ37185"/>
    <property type="gene ID" value="SELMODRAFT_72063"/>
</dbReference>
<sequence length="151" mass="16364">DRISWTAMAAAFASNGFAREAIHLVWIISLEGLRADEAAFSSVLSAASRVGRLEDAIEFFVSMIGDHGLAPVREHYCCVVDGLARAGRLADAEELVESMPFLPGDTAWGSLLTASRTQRDLDRGERSSGEMGDLDPSNAAPLKTMFNIYKE</sequence>
<organism evidence="5">
    <name type="scientific">Selaginella moellendorffii</name>
    <name type="common">Spikemoss</name>
    <dbReference type="NCBI Taxonomy" id="88036"/>
    <lineage>
        <taxon>Eukaryota</taxon>
        <taxon>Viridiplantae</taxon>
        <taxon>Streptophyta</taxon>
        <taxon>Embryophyta</taxon>
        <taxon>Tracheophyta</taxon>
        <taxon>Lycopodiopsida</taxon>
        <taxon>Selaginellales</taxon>
        <taxon>Selaginellaceae</taxon>
        <taxon>Selaginella</taxon>
    </lineage>
</organism>
<feature type="non-terminal residue" evidence="4">
    <location>
        <position position="151"/>
    </location>
</feature>
<protein>
    <recommendedName>
        <fullName evidence="6">Pentacotripeptide-repeat region of PRORP domain-containing protein</fullName>
    </recommendedName>
</protein>
<dbReference type="PANTHER" id="PTHR47925">
    <property type="entry name" value="OS01G0913400 PROTEIN-RELATED"/>
    <property type="match status" value="1"/>
</dbReference>
<dbReference type="InterPro" id="IPR002885">
    <property type="entry name" value="PPR_rpt"/>
</dbReference>
<evidence type="ECO:0000256" key="1">
    <source>
        <dbReference type="ARBA" id="ARBA00022737"/>
    </source>
</evidence>
<accession>D8QTW5</accession>
<evidence type="ECO:0008006" key="6">
    <source>
        <dbReference type="Google" id="ProtNLM"/>
    </source>
</evidence>
<gene>
    <name evidence="4" type="ORF">SELMODRAFT_72063</name>
</gene>
<feature type="compositionally biased region" description="Basic and acidic residues" evidence="3">
    <location>
        <begin position="117"/>
        <end position="128"/>
    </location>
</feature>